<evidence type="ECO:0000256" key="7">
    <source>
        <dbReference type="ARBA" id="ARBA00023136"/>
    </source>
</evidence>
<feature type="transmembrane region" description="Helical" evidence="9">
    <location>
        <begin position="414"/>
        <end position="434"/>
    </location>
</feature>
<dbReference type="InterPro" id="IPR038731">
    <property type="entry name" value="RgtA/B/C-like"/>
</dbReference>
<feature type="compositionally biased region" description="Low complexity" evidence="8">
    <location>
        <begin position="629"/>
        <end position="638"/>
    </location>
</feature>
<feature type="region of interest" description="Disordered" evidence="8">
    <location>
        <begin position="571"/>
        <end position="656"/>
    </location>
</feature>
<dbReference type="GO" id="GO:0005886">
    <property type="term" value="C:plasma membrane"/>
    <property type="evidence" value="ECO:0007669"/>
    <property type="project" value="UniProtKB-SubCell"/>
</dbReference>
<evidence type="ECO:0000256" key="2">
    <source>
        <dbReference type="ARBA" id="ARBA00022475"/>
    </source>
</evidence>
<evidence type="ECO:0000256" key="4">
    <source>
        <dbReference type="ARBA" id="ARBA00022679"/>
    </source>
</evidence>
<feature type="region of interest" description="Disordered" evidence="8">
    <location>
        <begin position="1"/>
        <end position="34"/>
    </location>
</feature>
<feature type="transmembrane region" description="Helical" evidence="9">
    <location>
        <begin position="541"/>
        <end position="562"/>
    </location>
</feature>
<dbReference type="AlphaFoldDB" id="A0A4Q7US01"/>
<name>A0A4Q7US01_PSEST</name>
<feature type="transmembrane region" description="Helical" evidence="9">
    <location>
        <begin position="218"/>
        <end position="236"/>
    </location>
</feature>
<protein>
    <submittedName>
        <fullName evidence="12">Dolichyl-phosphate-mannose-protein mannosyltransferase</fullName>
    </submittedName>
</protein>
<feature type="transmembrane region" description="Helical" evidence="9">
    <location>
        <begin position="170"/>
        <end position="187"/>
    </location>
</feature>
<feature type="transmembrane region" description="Helical" evidence="9">
    <location>
        <begin position="440"/>
        <end position="461"/>
    </location>
</feature>
<dbReference type="RefSeq" id="WP_130289118.1">
    <property type="nucleotide sequence ID" value="NZ_SHKL01000001.1"/>
</dbReference>
<dbReference type="OrthoDB" id="5241882at2"/>
<dbReference type="Proteomes" id="UP000291591">
    <property type="component" value="Unassembled WGS sequence"/>
</dbReference>
<comment type="caution">
    <text evidence="12">The sequence shown here is derived from an EMBL/GenBank/DDBJ whole genome shotgun (WGS) entry which is preliminary data.</text>
</comment>
<accession>A0A4Q7US01</accession>
<organism evidence="12 13">
    <name type="scientific">Pseudonocardia sediminis</name>
    <dbReference type="NCBI Taxonomy" id="1397368"/>
    <lineage>
        <taxon>Bacteria</taxon>
        <taxon>Bacillati</taxon>
        <taxon>Actinomycetota</taxon>
        <taxon>Actinomycetes</taxon>
        <taxon>Pseudonocardiales</taxon>
        <taxon>Pseudonocardiaceae</taxon>
        <taxon>Pseudonocardia</taxon>
    </lineage>
</organism>
<dbReference type="GO" id="GO:0009103">
    <property type="term" value="P:lipopolysaccharide biosynthetic process"/>
    <property type="evidence" value="ECO:0007669"/>
    <property type="project" value="UniProtKB-ARBA"/>
</dbReference>
<dbReference type="PANTHER" id="PTHR33908:SF3">
    <property type="entry name" value="UNDECAPRENYL PHOSPHATE-ALPHA-4-AMINO-4-DEOXY-L-ARABINOSE ARABINOSYL TRANSFERASE"/>
    <property type="match status" value="1"/>
</dbReference>
<feature type="transmembrane region" description="Helical" evidence="9">
    <location>
        <begin position="516"/>
        <end position="534"/>
    </location>
</feature>
<evidence type="ECO:0000256" key="8">
    <source>
        <dbReference type="SAM" id="MobiDB-lite"/>
    </source>
</evidence>
<feature type="domain" description="Putative mannosyltransferase YkcA/B-like C-terminal" evidence="11">
    <location>
        <begin position="667"/>
        <end position="753"/>
    </location>
</feature>
<dbReference type="GO" id="GO:0016763">
    <property type="term" value="F:pentosyltransferase activity"/>
    <property type="evidence" value="ECO:0007669"/>
    <property type="project" value="TreeGrafter"/>
</dbReference>
<reference evidence="12 13" key="1">
    <citation type="submission" date="2019-02" db="EMBL/GenBank/DDBJ databases">
        <title>Sequencing the genomes of 1000 actinobacteria strains.</title>
        <authorList>
            <person name="Klenk H.-P."/>
        </authorList>
    </citation>
    <scope>NUCLEOTIDE SEQUENCE [LARGE SCALE GENOMIC DNA]</scope>
    <source>
        <strain evidence="12 13">DSM 45779</strain>
    </source>
</reference>
<feature type="compositionally biased region" description="Gly residues" evidence="8">
    <location>
        <begin position="616"/>
        <end position="628"/>
    </location>
</feature>
<evidence type="ECO:0000256" key="5">
    <source>
        <dbReference type="ARBA" id="ARBA00022692"/>
    </source>
</evidence>
<dbReference type="GO" id="GO:0010041">
    <property type="term" value="P:response to iron(III) ion"/>
    <property type="evidence" value="ECO:0007669"/>
    <property type="project" value="TreeGrafter"/>
</dbReference>
<proteinExistence type="predicted"/>
<dbReference type="Pfam" id="PF24878">
    <property type="entry name" value="YkcB_C"/>
    <property type="match status" value="1"/>
</dbReference>
<feature type="transmembrane region" description="Helical" evidence="9">
    <location>
        <begin position="39"/>
        <end position="57"/>
    </location>
</feature>
<dbReference type="InterPro" id="IPR056785">
    <property type="entry name" value="YkcA/B-like_C"/>
</dbReference>
<sequence>MATTLDTGAARGHAGGSGPVSPTAVPAPPEPGRRSGREWAALAVLLVGTGALYLWNLGASGWANSFYAAAVQAGTQSWTAFFFGSLDPSNAITVDKPPASLWPMEIAGRIFGFSSWSMLVPQALMGVGAVALLYAAVRRVAGPGAGLLAGAVLALTPVAALMFRFNNPDALLVLLMVAAAYATTRAVEKGDRAAGTRWLLLAGLVIGFAFLAKSLQAFLVLPGLTLAYLWAAPGSVRRRITQVLGAGVAIVVGAGWWLLAVALWPVSSRPYIGGSTDNTPLELAFGYNGLGRIFGESRGGGAPGAGGAGQAGGVAGQAGGAAGQAGDAAGQAAGVAGTAPSGMPGAGGLGGMAGGPGGMPGGGGAMFGGEPGLLRMFTSAFGTQVSWLLPAALVLLVVAIWLTRRAPRTDRTRAGLLLWGGWTVVTAATFSFMSGIIHPYYTVALAPGIAALVGIGGAILLRHRSVRRSGDARSAEAPGTGSADAVLARVVLAVVTAGTAVWAFVMLGWSAEFLPWLRWPVLVIGVLTGLAFLIPSGRRRWAAAVVGAAVIAGIAAPAAYAAQTAVTAHNGSIPTAGPAVAGADGGMRGDRRDRTGQATDGQTGRLPGGAAPTGTAPGGTGQPDGGAQAGPAAGTASGATGGIGGGTGGRMGGPGAEATSAELVTLLQQAGTRWSAATIGSQGAASMQLASGDGVAVMAIGGFSGSDAYPTLEQFQSYVHDGQIRYFVNGGGGGRPGGDRGVGAQITTWVSEHYTATTVGGRTVYDLSSPPR</sequence>
<evidence type="ECO:0000256" key="9">
    <source>
        <dbReference type="SAM" id="Phobius"/>
    </source>
</evidence>
<evidence type="ECO:0000256" key="1">
    <source>
        <dbReference type="ARBA" id="ARBA00004651"/>
    </source>
</evidence>
<comment type="subcellular location">
    <subcellularLocation>
        <location evidence="1">Cell membrane</location>
        <topology evidence="1">Multi-pass membrane protein</topology>
    </subcellularLocation>
</comment>
<dbReference type="PANTHER" id="PTHR33908">
    <property type="entry name" value="MANNOSYLTRANSFERASE YKCB-RELATED"/>
    <property type="match status" value="1"/>
</dbReference>
<feature type="domain" description="Glycosyltransferase RgtA/B/C/D-like" evidence="10">
    <location>
        <begin position="95"/>
        <end position="254"/>
    </location>
</feature>
<feature type="transmembrane region" description="Helical" evidence="9">
    <location>
        <begin position="119"/>
        <end position="137"/>
    </location>
</feature>
<evidence type="ECO:0000259" key="11">
    <source>
        <dbReference type="Pfam" id="PF24878"/>
    </source>
</evidence>
<keyword evidence="7 9" id="KW-0472">Membrane</keyword>
<gene>
    <name evidence="12" type="ORF">EV383_1377</name>
</gene>
<feature type="transmembrane region" description="Helical" evidence="9">
    <location>
        <begin position="243"/>
        <end position="264"/>
    </location>
</feature>
<evidence type="ECO:0000259" key="10">
    <source>
        <dbReference type="Pfam" id="PF13231"/>
    </source>
</evidence>
<keyword evidence="5 9" id="KW-0812">Transmembrane</keyword>
<keyword evidence="13" id="KW-1185">Reference proteome</keyword>
<feature type="compositionally biased region" description="Low complexity" evidence="8">
    <location>
        <begin position="603"/>
        <end position="615"/>
    </location>
</feature>
<keyword evidence="2" id="KW-1003">Cell membrane</keyword>
<evidence type="ECO:0000256" key="6">
    <source>
        <dbReference type="ARBA" id="ARBA00022989"/>
    </source>
</evidence>
<dbReference type="EMBL" id="SHKL01000001">
    <property type="protein sequence ID" value="RZT84532.1"/>
    <property type="molecule type" value="Genomic_DNA"/>
</dbReference>
<keyword evidence="4 12" id="KW-0808">Transferase</keyword>
<evidence type="ECO:0000256" key="3">
    <source>
        <dbReference type="ARBA" id="ARBA00022676"/>
    </source>
</evidence>
<evidence type="ECO:0000313" key="12">
    <source>
        <dbReference type="EMBL" id="RZT84532.1"/>
    </source>
</evidence>
<dbReference type="Pfam" id="PF13231">
    <property type="entry name" value="PMT_2"/>
    <property type="match status" value="1"/>
</dbReference>
<feature type="transmembrane region" description="Helical" evidence="9">
    <location>
        <begin position="490"/>
        <end position="510"/>
    </location>
</feature>
<evidence type="ECO:0000313" key="13">
    <source>
        <dbReference type="Proteomes" id="UP000291591"/>
    </source>
</evidence>
<feature type="transmembrane region" description="Helical" evidence="9">
    <location>
        <begin position="144"/>
        <end position="164"/>
    </location>
</feature>
<feature type="transmembrane region" description="Helical" evidence="9">
    <location>
        <begin position="194"/>
        <end position="212"/>
    </location>
</feature>
<feature type="transmembrane region" description="Helical" evidence="9">
    <location>
        <begin position="385"/>
        <end position="402"/>
    </location>
</feature>
<dbReference type="InterPro" id="IPR050297">
    <property type="entry name" value="LipidA_mod_glycosyltrf_83"/>
</dbReference>
<feature type="compositionally biased region" description="Gly residues" evidence="8">
    <location>
        <begin position="639"/>
        <end position="655"/>
    </location>
</feature>
<keyword evidence="3 12" id="KW-0328">Glycosyltransferase</keyword>
<keyword evidence="6 9" id="KW-1133">Transmembrane helix</keyword>